<sequence length="93" mass="10650">MKLIFAQEQQWSTGVQGVTFELQYSNSNEMEEPFFSCHFSWNLPPIHFRSADRSSSEGNVPSLHSSGTESITFVRPCPPRATPRGTFHPERQY</sequence>
<name>A0A8X6S4T5_TRICX</name>
<comment type="caution">
    <text evidence="2">The sequence shown here is derived from an EMBL/GenBank/DDBJ whole genome shotgun (WGS) entry which is preliminary data.</text>
</comment>
<organism evidence="2 3">
    <name type="scientific">Trichonephila clavipes</name>
    <name type="common">Golden silk orbweaver</name>
    <name type="synonym">Nephila clavipes</name>
    <dbReference type="NCBI Taxonomy" id="2585209"/>
    <lineage>
        <taxon>Eukaryota</taxon>
        <taxon>Metazoa</taxon>
        <taxon>Ecdysozoa</taxon>
        <taxon>Arthropoda</taxon>
        <taxon>Chelicerata</taxon>
        <taxon>Arachnida</taxon>
        <taxon>Araneae</taxon>
        <taxon>Araneomorphae</taxon>
        <taxon>Entelegynae</taxon>
        <taxon>Araneoidea</taxon>
        <taxon>Nephilidae</taxon>
        <taxon>Trichonephila</taxon>
    </lineage>
</organism>
<accession>A0A8X6S4T5</accession>
<reference evidence="2" key="1">
    <citation type="submission" date="2020-08" db="EMBL/GenBank/DDBJ databases">
        <title>Multicomponent nature underlies the extraordinary mechanical properties of spider dragline silk.</title>
        <authorList>
            <person name="Kono N."/>
            <person name="Nakamura H."/>
            <person name="Mori M."/>
            <person name="Yoshida Y."/>
            <person name="Ohtoshi R."/>
            <person name="Malay A.D."/>
            <person name="Moran D.A.P."/>
            <person name="Tomita M."/>
            <person name="Numata K."/>
            <person name="Arakawa K."/>
        </authorList>
    </citation>
    <scope>NUCLEOTIDE SEQUENCE</scope>
</reference>
<dbReference type="Proteomes" id="UP000887159">
    <property type="component" value="Unassembled WGS sequence"/>
</dbReference>
<feature type="compositionally biased region" description="Polar residues" evidence="1">
    <location>
        <begin position="56"/>
        <end position="71"/>
    </location>
</feature>
<gene>
    <name evidence="2" type="ORF">TNCV_3507721</name>
</gene>
<evidence type="ECO:0000256" key="1">
    <source>
        <dbReference type="SAM" id="MobiDB-lite"/>
    </source>
</evidence>
<evidence type="ECO:0000313" key="2">
    <source>
        <dbReference type="EMBL" id="GFY02892.1"/>
    </source>
</evidence>
<proteinExistence type="predicted"/>
<feature type="region of interest" description="Disordered" evidence="1">
    <location>
        <begin position="51"/>
        <end position="93"/>
    </location>
</feature>
<evidence type="ECO:0000313" key="3">
    <source>
        <dbReference type="Proteomes" id="UP000887159"/>
    </source>
</evidence>
<dbReference type="AlphaFoldDB" id="A0A8X6S4T5"/>
<protein>
    <submittedName>
        <fullName evidence="2">Uncharacterized protein</fullName>
    </submittedName>
</protein>
<dbReference type="EMBL" id="BMAU01021233">
    <property type="protein sequence ID" value="GFY02892.1"/>
    <property type="molecule type" value="Genomic_DNA"/>
</dbReference>
<keyword evidence="3" id="KW-1185">Reference proteome</keyword>